<dbReference type="InterPro" id="IPR038765">
    <property type="entry name" value="Papain-like_cys_pep_sf"/>
</dbReference>
<dbReference type="Pfam" id="PF11992">
    <property type="entry name" value="TgpA_N"/>
    <property type="match status" value="1"/>
</dbReference>
<feature type="domain" description="Transglutaminase-like" evidence="3">
    <location>
        <begin position="507"/>
        <end position="577"/>
    </location>
</feature>
<feature type="transmembrane region" description="Helical" evidence="2">
    <location>
        <begin position="221"/>
        <end position="238"/>
    </location>
</feature>
<comment type="caution">
    <text evidence="4">The sequence shown here is derived from an EMBL/GenBank/DDBJ whole genome shotgun (WGS) entry which is preliminary data.</text>
</comment>
<keyword evidence="5" id="KW-1185">Reference proteome</keyword>
<keyword evidence="2" id="KW-0472">Membrane</keyword>
<dbReference type="SUPFAM" id="SSF54001">
    <property type="entry name" value="Cysteine proteinases"/>
    <property type="match status" value="1"/>
</dbReference>
<feature type="region of interest" description="Disordered" evidence="1">
    <location>
        <begin position="1"/>
        <end position="38"/>
    </location>
</feature>
<keyword evidence="2" id="KW-1133">Transmembrane helix</keyword>
<feature type="transmembrane region" description="Helical" evidence="2">
    <location>
        <begin position="76"/>
        <end position="98"/>
    </location>
</feature>
<feature type="compositionally biased region" description="Low complexity" evidence="1">
    <location>
        <begin position="29"/>
        <end position="38"/>
    </location>
</feature>
<dbReference type="EMBL" id="LMXB01000025">
    <property type="protein sequence ID" value="KUO21341.1"/>
    <property type="molecule type" value="Genomic_DNA"/>
</dbReference>
<feature type="region of interest" description="Disordered" evidence="1">
    <location>
        <begin position="381"/>
        <end position="403"/>
    </location>
</feature>
<dbReference type="Proteomes" id="UP000053260">
    <property type="component" value="Unassembled WGS sequence"/>
</dbReference>
<feature type="compositionally biased region" description="Low complexity" evidence="1">
    <location>
        <begin position="578"/>
        <end position="591"/>
    </location>
</feature>
<evidence type="ECO:0000256" key="2">
    <source>
        <dbReference type="SAM" id="Phobius"/>
    </source>
</evidence>
<dbReference type="Pfam" id="PF13559">
    <property type="entry name" value="DUF4129"/>
    <property type="match status" value="1"/>
</dbReference>
<protein>
    <recommendedName>
        <fullName evidence="3">Transglutaminase-like domain-containing protein</fullName>
    </recommendedName>
</protein>
<name>A0A101V2L4_9ACTN</name>
<feature type="transmembrane region" description="Helical" evidence="2">
    <location>
        <begin position="110"/>
        <end position="131"/>
    </location>
</feature>
<keyword evidence="2" id="KW-0812">Transmembrane</keyword>
<evidence type="ECO:0000259" key="3">
    <source>
        <dbReference type="SMART" id="SM00460"/>
    </source>
</evidence>
<dbReference type="STRING" id="909626.AQJ91_10305"/>
<feature type="transmembrane region" description="Helical" evidence="2">
    <location>
        <begin position="250"/>
        <end position="267"/>
    </location>
</feature>
<organism evidence="4 5">
    <name type="scientific">Streptomyces dysideae</name>
    <dbReference type="NCBI Taxonomy" id="909626"/>
    <lineage>
        <taxon>Bacteria</taxon>
        <taxon>Bacillati</taxon>
        <taxon>Actinomycetota</taxon>
        <taxon>Actinomycetes</taxon>
        <taxon>Kitasatosporales</taxon>
        <taxon>Streptomycetaceae</taxon>
        <taxon>Streptomyces</taxon>
    </lineage>
</organism>
<evidence type="ECO:0000313" key="4">
    <source>
        <dbReference type="EMBL" id="KUO21341.1"/>
    </source>
</evidence>
<dbReference type="InterPro" id="IPR025403">
    <property type="entry name" value="TgpA-like_C"/>
</dbReference>
<evidence type="ECO:0000313" key="5">
    <source>
        <dbReference type="Proteomes" id="UP000053260"/>
    </source>
</evidence>
<dbReference type="Pfam" id="PF01841">
    <property type="entry name" value="Transglut_core"/>
    <property type="match status" value="1"/>
</dbReference>
<dbReference type="InterPro" id="IPR021878">
    <property type="entry name" value="TgpA_N"/>
</dbReference>
<dbReference type="Gene3D" id="3.10.620.30">
    <property type="match status" value="1"/>
</dbReference>
<dbReference type="PANTHER" id="PTHR42736:SF1">
    <property type="entry name" value="PROTEIN-GLUTAMINE GAMMA-GLUTAMYLTRANSFERASE"/>
    <property type="match status" value="1"/>
</dbReference>
<dbReference type="InterPro" id="IPR052901">
    <property type="entry name" value="Bact_TGase-like"/>
</dbReference>
<gene>
    <name evidence="4" type="ORF">AQJ91_10305</name>
</gene>
<feature type="transmembrane region" description="Helical" evidence="2">
    <location>
        <begin position="49"/>
        <end position="70"/>
    </location>
</feature>
<feature type="compositionally biased region" description="Polar residues" evidence="1">
    <location>
        <begin position="384"/>
        <end position="395"/>
    </location>
</feature>
<dbReference type="OrthoDB" id="9804023at2"/>
<evidence type="ECO:0000256" key="1">
    <source>
        <dbReference type="SAM" id="MobiDB-lite"/>
    </source>
</evidence>
<dbReference type="PANTHER" id="PTHR42736">
    <property type="entry name" value="PROTEIN-GLUTAMINE GAMMA-GLUTAMYLTRANSFERASE"/>
    <property type="match status" value="1"/>
</dbReference>
<sequence length="780" mass="81638">MALGGRAMSTTAAVASPPGQGAVPPDPAPTAAARASGTSGEAADRARRLWSLLPVAALSGAAGYGFARIFPPSELLPVLAVAVFAPVVLSAVLSGLLGRRPAREGRPAMPLWPSVLLTVVAWAVVVSATLFHEVSDGLPGGPALRAAWSALLDAPHALLSIILPAPGDPELLVLPHAVVWTAAFASAELALRTRAPLLPALPPVLAFGFPLVLGVDGPGSSYPAAGVLAGATALLVLVRSRARLPLRAMALRLPVVVALALVVALPGRHLPGLGAPYGLREAVTSPTVRPESTSPLDQVAAWTRNGDETVFTVRTSGAAPGNYRLAVLDRYDGTTWTSGAGLTRTGGRVPAEKGAGPGRTQMLEQRFTVQSLPGIWLPAADRPSSVSTPEGTSLSVDPDSGVLSTGEAVPRGFTYTATSHLPVYDAERLRYAAAADDPARVDLPGIDAAGQPIPSVRSFRTIAERVTEGSTHPYQRAVRLADWLRATYRLDPGALPGHTYRSLEFFLADGGRGTSEQFAASFAVLARTLGLPTRVAVGFRPGTRTGSGTWQVRGQDVLAWPEVRFAGVGWVPFHPTPGEAAQGGSSAVSAQEPEERRNADQADRESTEPARPSTPPRTPDEAAPAAAGASGSGLPVWLAVPLALLLLATAYVLYALWLPHNRRGRRRNDPDARRRVLGAWQQIIERLTEIGLPATGAHTAQEVAAFGAEHVGGAMGRRLPALATLVNEVEYAGRRPDAAAADAAWADCDAVEKTVRHRVPRRTRLLRLLRSAAPGRGRRA</sequence>
<accession>A0A101V2L4</accession>
<reference evidence="4 5" key="1">
    <citation type="submission" date="2015-10" db="EMBL/GenBank/DDBJ databases">
        <title>Draft genome sequence of Streptomyces sp. RV15, isolated from a marine sponge.</title>
        <authorList>
            <person name="Ruckert C."/>
            <person name="Abdelmohsen U.R."/>
            <person name="Winkler A."/>
            <person name="Hentschel U."/>
            <person name="Kalinowski J."/>
            <person name="Kampfer P."/>
            <person name="Glaeser S."/>
        </authorList>
    </citation>
    <scope>NUCLEOTIDE SEQUENCE [LARGE SCALE GENOMIC DNA]</scope>
    <source>
        <strain evidence="4 5">RV15</strain>
    </source>
</reference>
<feature type="compositionally biased region" description="Basic and acidic residues" evidence="1">
    <location>
        <begin position="593"/>
        <end position="608"/>
    </location>
</feature>
<dbReference type="InterPro" id="IPR002931">
    <property type="entry name" value="Transglutaminase-like"/>
</dbReference>
<feature type="transmembrane region" description="Helical" evidence="2">
    <location>
        <begin position="636"/>
        <end position="657"/>
    </location>
</feature>
<feature type="region of interest" description="Disordered" evidence="1">
    <location>
        <begin position="576"/>
        <end position="630"/>
    </location>
</feature>
<proteinExistence type="predicted"/>
<dbReference type="SMART" id="SM00460">
    <property type="entry name" value="TGc"/>
    <property type="match status" value="1"/>
</dbReference>
<dbReference type="AlphaFoldDB" id="A0A101V2L4"/>